<keyword evidence="10" id="KW-1185">Reference proteome</keyword>
<evidence type="ECO:0000256" key="2">
    <source>
        <dbReference type="ARBA" id="ARBA00022692"/>
    </source>
</evidence>
<dbReference type="CDD" id="cd23995">
    <property type="entry name" value="Seipin_BSCL2_like"/>
    <property type="match status" value="1"/>
</dbReference>
<evidence type="ECO:0000313" key="10">
    <source>
        <dbReference type="Proteomes" id="UP000316270"/>
    </source>
</evidence>
<dbReference type="AlphaFoldDB" id="A0A517LI83"/>
<dbReference type="GO" id="GO:0006629">
    <property type="term" value="P:lipid metabolic process"/>
    <property type="evidence" value="ECO:0007669"/>
    <property type="project" value="UniProtKB-KW"/>
</dbReference>
<sequence>MSDHVSDDELEAEAGVLIQAKDVALKPFYLAISKPALRAYLNTILIVLAGLVLLGIAIVAYVFFYYSYVPTRGFTRPVYLEFGPARHPYGTASLSRELVSNQHYDVKVILHMPRTPTNTEAGNFMVDLQLLAPVDAVAGVLPLKQEVLVHERRPAILTYHSRELELVTKAAALPLYVAGLRQESEELHVKIMEGVEFERGRKHIPTSVRLELQSEQKLQIYDVHVAFTAQLHGLRYLMYNYRIMSFIVLTGIFWAVEATFAGVFWLILSIFVFPENSPSADVKKEEEPAWIKKENEDHSDLSDTPHTFPTLSGQPPLQYSSPYVKEEDTPAPPDNEVAVGEADDEEDDFVLDDAGLTGRQVSDSGIGTSMESSSGRPENIRRRSRRSGGGQ</sequence>
<proteinExistence type="predicted"/>
<accession>A0A517LI83</accession>
<dbReference type="PANTHER" id="PTHR21212">
    <property type="entry name" value="BERNARDINELLI-SEIP CONGENITAL LIPODYSTROPHY 2 HOMOLOG BSCL2 PROTEIN"/>
    <property type="match status" value="1"/>
</dbReference>
<evidence type="ECO:0000256" key="5">
    <source>
        <dbReference type="ARBA" id="ARBA00023098"/>
    </source>
</evidence>
<dbReference type="OrthoDB" id="3990054at2759"/>
<keyword evidence="3" id="KW-0256">Endoplasmic reticulum</keyword>
<feature type="compositionally biased region" description="Acidic residues" evidence="7">
    <location>
        <begin position="341"/>
        <end position="351"/>
    </location>
</feature>
<protein>
    <recommendedName>
        <fullName evidence="11">Seipin</fullName>
    </recommendedName>
</protein>
<evidence type="ECO:0000256" key="1">
    <source>
        <dbReference type="ARBA" id="ARBA00004477"/>
    </source>
</evidence>
<dbReference type="PANTHER" id="PTHR21212:SF0">
    <property type="entry name" value="SEIPIN"/>
    <property type="match status" value="1"/>
</dbReference>
<evidence type="ECO:0000313" key="9">
    <source>
        <dbReference type="EMBL" id="QDS75353.1"/>
    </source>
</evidence>
<evidence type="ECO:0008006" key="11">
    <source>
        <dbReference type="Google" id="ProtNLM"/>
    </source>
</evidence>
<dbReference type="EMBL" id="CP042197">
    <property type="protein sequence ID" value="QDS75353.1"/>
    <property type="molecule type" value="Genomic_DNA"/>
</dbReference>
<feature type="region of interest" description="Disordered" evidence="7">
    <location>
        <begin position="295"/>
        <end position="391"/>
    </location>
</feature>
<evidence type="ECO:0000256" key="3">
    <source>
        <dbReference type="ARBA" id="ARBA00022824"/>
    </source>
</evidence>
<feature type="compositionally biased region" description="Polar residues" evidence="7">
    <location>
        <begin position="304"/>
        <end position="321"/>
    </location>
</feature>
<dbReference type="InterPro" id="IPR009617">
    <property type="entry name" value="Seipin"/>
</dbReference>
<organism evidence="9 10">
    <name type="scientific">Venturia effusa</name>
    <dbReference type="NCBI Taxonomy" id="50376"/>
    <lineage>
        <taxon>Eukaryota</taxon>
        <taxon>Fungi</taxon>
        <taxon>Dikarya</taxon>
        <taxon>Ascomycota</taxon>
        <taxon>Pezizomycotina</taxon>
        <taxon>Dothideomycetes</taxon>
        <taxon>Pleosporomycetidae</taxon>
        <taxon>Venturiales</taxon>
        <taxon>Venturiaceae</taxon>
        <taxon>Venturia</taxon>
    </lineage>
</organism>
<keyword evidence="2 8" id="KW-0812">Transmembrane</keyword>
<dbReference type="STRING" id="50376.A0A517LI83"/>
<name>A0A517LI83_9PEZI</name>
<feature type="transmembrane region" description="Helical" evidence="8">
    <location>
        <begin position="243"/>
        <end position="273"/>
    </location>
</feature>
<comment type="subcellular location">
    <subcellularLocation>
        <location evidence="1">Endoplasmic reticulum membrane</location>
        <topology evidence="1">Multi-pass membrane protein</topology>
    </subcellularLocation>
</comment>
<keyword evidence="5" id="KW-0443">Lipid metabolism</keyword>
<dbReference type="Proteomes" id="UP000316270">
    <property type="component" value="Chromosome 13"/>
</dbReference>
<evidence type="ECO:0000256" key="8">
    <source>
        <dbReference type="SAM" id="Phobius"/>
    </source>
</evidence>
<dbReference type="Pfam" id="PF06775">
    <property type="entry name" value="Seipin"/>
    <property type="match status" value="1"/>
</dbReference>
<keyword evidence="6 8" id="KW-0472">Membrane</keyword>
<reference evidence="9 10" key="1">
    <citation type="submission" date="2019-07" db="EMBL/GenBank/DDBJ databases">
        <title>Finished genome of Venturia effusa.</title>
        <authorList>
            <person name="Young C.A."/>
            <person name="Cox M.P."/>
            <person name="Ganley A.R.D."/>
            <person name="David W.J."/>
        </authorList>
    </citation>
    <scope>NUCLEOTIDE SEQUENCE [LARGE SCALE GENOMIC DNA]</scope>
    <source>
        <strain evidence="10">albino</strain>
    </source>
</reference>
<dbReference type="GO" id="GO:0005789">
    <property type="term" value="C:endoplasmic reticulum membrane"/>
    <property type="evidence" value="ECO:0007669"/>
    <property type="project" value="UniProtKB-SubCell"/>
</dbReference>
<dbReference type="GO" id="GO:0140042">
    <property type="term" value="P:lipid droplet formation"/>
    <property type="evidence" value="ECO:0007669"/>
    <property type="project" value="UniProtKB-ARBA"/>
</dbReference>
<evidence type="ECO:0000256" key="6">
    <source>
        <dbReference type="ARBA" id="ARBA00023136"/>
    </source>
</evidence>
<evidence type="ECO:0000256" key="7">
    <source>
        <dbReference type="SAM" id="MobiDB-lite"/>
    </source>
</evidence>
<keyword evidence="4 8" id="KW-1133">Transmembrane helix</keyword>
<gene>
    <name evidence="9" type="ORF">FKW77_002203</name>
</gene>
<feature type="compositionally biased region" description="Basic residues" evidence="7">
    <location>
        <begin position="382"/>
        <end position="391"/>
    </location>
</feature>
<feature type="compositionally biased region" description="Polar residues" evidence="7">
    <location>
        <begin position="359"/>
        <end position="376"/>
    </location>
</feature>
<evidence type="ECO:0000256" key="4">
    <source>
        <dbReference type="ARBA" id="ARBA00022989"/>
    </source>
</evidence>
<feature type="transmembrane region" description="Helical" evidence="8">
    <location>
        <begin position="39"/>
        <end position="66"/>
    </location>
</feature>